<feature type="transmembrane region" description="Helical" evidence="10">
    <location>
        <begin position="152"/>
        <end position="171"/>
    </location>
</feature>
<dbReference type="GO" id="GO:0051453">
    <property type="term" value="P:regulation of intracellular pH"/>
    <property type="evidence" value="ECO:0007669"/>
    <property type="project" value="TreeGrafter"/>
</dbReference>
<dbReference type="Proteomes" id="UP000254621">
    <property type="component" value="Unassembled WGS sequence"/>
</dbReference>
<dbReference type="Pfam" id="PF00999">
    <property type="entry name" value="Na_H_Exchanger"/>
    <property type="match status" value="1"/>
</dbReference>
<dbReference type="Gene3D" id="6.10.140.1330">
    <property type="match status" value="1"/>
</dbReference>
<organism evidence="12 13">
    <name type="scientific">Weissella viridescens</name>
    <name type="common">Lactobacillus viridescens</name>
    <dbReference type="NCBI Taxonomy" id="1629"/>
    <lineage>
        <taxon>Bacteria</taxon>
        <taxon>Bacillati</taxon>
        <taxon>Bacillota</taxon>
        <taxon>Bacilli</taxon>
        <taxon>Lactobacillales</taxon>
        <taxon>Lactobacillaceae</taxon>
        <taxon>Weissella</taxon>
    </lineage>
</organism>
<comment type="subcellular location">
    <subcellularLocation>
        <location evidence="1">Cell membrane</location>
        <topology evidence="1">Multi-pass membrane protein</topology>
    </subcellularLocation>
</comment>
<evidence type="ECO:0000256" key="3">
    <source>
        <dbReference type="ARBA" id="ARBA00022475"/>
    </source>
</evidence>
<dbReference type="AlphaFoldDB" id="A0A380NW82"/>
<feature type="transmembrane region" description="Helical" evidence="10">
    <location>
        <begin position="82"/>
        <end position="104"/>
    </location>
</feature>
<evidence type="ECO:0000256" key="1">
    <source>
        <dbReference type="ARBA" id="ARBA00004651"/>
    </source>
</evidence>
<dbReference type="InterPro" id="IPR018422">
    <property type="entry name" value="Cation/H_exchanger_CPA1"/>
</dbReference>
<accession>A0A380NW82</accession>
<keyword evidence="9" id="KW-0739">Sodium transport</keyword>
<dbReference type="PANTHER" id="PTHR10110">
    <property type="entry name" value="SODIUM/HYDROGEN EXCHANGER"/>
    <property type="match status" value="1"/>
</dbReference>
<evidence type="ECO:0000259" key="11">
    <source>
        <dbReference type="Pfam" id="PF00999"/>
    </source>
</evidence>
<dbReference type="EMBL" id="UHIV01000001">
    <property type="protein sequence ID" value="SUP52163.1"/>
    <property type="molecule type" value="Genomic_DNA"/>
</dbReference>
<dbReference type="STRING" id="1629.IV50_GL001378"/>
<evidence type="ECO:0000256" key="5">
    <source>
        <dbReference type="ARBA" id="ARBA00022989"/>
    </source>
</evidence>
<gene>
    <name evidence="12" type="primary">nhaK_2</name>
    <name evidence="12" type="ORF">NCTC13645_00036</name>
</gene>
<sequence length="193" mass="20801">MIQITLGLFIAVFFGVKINLDSHWFMLLFVAPLLYSDAWNFPKRELWNLKGPIFGNAILLVFLTTIIGGYGIYWLIPSMPLSVAFAIAAILSPTDPVAVASIGQETKLPPALMHLVSGESLINDASGLVAFKFAIAATVSGTFSLAHATSDFLYTTLVGAVVGIVLGLLMTRLQSWLMQEQATNAVVNVVTNI</sequence>
<keyword evidence="2" id="KW-0813">Transport</keyword>
<evidence type="ECO:0000256" key="10">
    <source>
        <dbReference type="SAM" id="Phobius"/>
    </source>
</evidence>
<dbReference type="PANTHER" id="PTHR10110:SF86">
    <property type="entry name" value="SODIUM_HYDROGEN EXCHANGER 7"/>
    <property type="match status" value="1"/>
</dbReference>
<keyword evidence="5 10" id="KW-1133">Transmembrane helix</keyword>
<keyword evidence="6" id="KW-0915">Sodium</keyword>
<dbReference type="GO" id="GO:0015385">
    <property type="term" value="F:sodium:proton antiporter activity"/>
    <property type="evidence" value="ECO:0007669"/>
    <property type="project" value="InterPro"/>
</dbReference>
<keyword evidence="7" id="KW-0406">Ion transport</keyword>
<evidence type="ECO:0000313" key="13">
    <source>
        <dbReference type="Proteomes" id="UP000254621"/>
    </source>
</evidence>
<reference evidence="12 13" key="1">
    <citation type="submission" date="2018-06" db="EMBL/GenBank/DDBJ databases">
        <authorList>
            <consortium name="Pathogen Informatics"/>
            <person name="Doyle S."/>
        </authorList>
    </citation>
    <scope>NUCLEOTIDE SEQUENCE [LARGE SCALE GENOMIC DNA]</scope>
    <source>
        <strain evidence="12 13">NCTC13645</strain>
    </source>
</reference>
<dbReference type="GO" id="GO:0098719">
    <property type="term" value="P:sodium ion import across plasma membrane"/>
    <property type="evidence" value="ECO:0007669"/>
    <property type="project" value="TreeGrafter"/>
</dbReference>
<evidence type="ECO:0000256" key="8">
    <source>
        <dbReference type="ARBA" id="ARBA00023136"/>
    </source>
</evidence>
<evidence type="ECO:0000256" key="2">
    <source>
        <dbReference type="ARBA" id="ARBA00022448"/>
    </source>
</evidence>
<feature type="domain" description="Cation/H+ exchanger transmembrane" evidence="11">
    <location>
        <begin position="2"/>
        <end position="182"/>
    </location>
</feature>
<keyword evidence="8 10" id="KW-0472">Membrane</keyword>
<evidence type="ECO:0000256" key="4">
    <source>
        <dbReference type="ARBA" id="ARBA00022692"/>
    </source>
</evidence>
<dbReference type="GO" id="GO:0005886">
    <property type="term" value="C:plasma membrane"/>
    <property type="evidence" value="ECO:0007669"/>
    <property type="project" value="UniProtKB-SubCell"/>
</dbReference>
<protein>
    <submittedName>
        <fullName evidence="12">Sodium, potassium, lithium and rubidium/H(+) antiporter</fullName>
    </submittedName>
</protein>
<proteinExistence type="predicted"/>
<dbReference type="InterPro" id="IPR006153">
    <property type="entry name" value="Cation/H_exchanger_TM"/>
</dbReference>
<keyword evidence="4 10" id="KW-0812">Transmembrane</keyword>
<evidence type="ECO:0000256" key="9">
    <source>
        <dbReference type="ARBA" id="ARBA00023201"/>
    </source>
</evidence>
<dbReference type="GO" id="GO:0015386">
    <property type="term" value="F:potassium:proton antiporter activity"/>
    <property type="evidence" value="ECO:0007669"/>
    <property type="project" value="TreeGrafter"/>
</dbReference>
<evidence type="ECO:0000313" key="12">
    <source>
        <dbReference type="EMBL" id="SUP52163.1"/>
    </source>
</evidence>
<feature type="transmembrane region" description="Helical" evidence="10">
    <location>
        <begin position="53"/>
        <end position="76"/>
    </location>
</feature>
<name>A0A380NW82_WEIVI</name>
<evidence type="ECO:0000256" key="6">
    <source>
        <dbReference type="ARBA" id="ARBA00023053"/>
    </source>
</evidence>
<keyword evidence="3" id="KW-1003">Cell membrane</keyword>
<evidence type="ECO:0000256" key="7">
    <source>
        <dbReference type="ARBA" id="ARBA00023065"/>
    </source>
</evidence>